<dbReference type="InterPro" id="IPR036571">
    <property type="entry name" value="MECDP_synthase_sf"/>
</dbReference>
<sequence length="160" mass="17537">MDIKCGIGFDAHKFDETRKLFLGGIEIPHTKGLLGHSDADVLIHAIIDSLAGPAFGKDIGMLFPDSSDEYKDIDSKILLQRVAEMIYYDDWRISHIDAEVIAQEPKLMPYIPEMQRVLAEIMGIKTTSITIKATTTEKMGFTGRGEGIAALASSILIKGA</sequence>
<keyword evidence="6 7" id="KW-0456">Lyase</keyword>
<feature type="site" description="Transition state stabilizer" evidence="7">
    <location>
        <position position="135"/>
    </location>
</feature>
<feature type="binding site" evidence="7">
    <location>
        <position position="141"/>
    </location>
    <ligand>
        <name>4-CDP-2-C-methyl-D-erythritol 2-phosphate</name>
        <dbReference type="ChEBI" id="CHEBI:57919"/>
    </ligand>
</feature>
<gene>
    <name evidence="7 10" type="primary">ispF</name>
    <name evidence="10" type="ORF">H9804_01510</name>
</gene>
<dbReference type="AlphaFoldDB" id="A0A9D2K9S8"/>
<comment type="cofactor">
    <cofactor evidence="7">
        <name>a divalent metal cation</name>
        <dbReference type="ChEBI" id="CHEBI:60240"/>
    </cofactor>
    <text evidence="7">Binds 1 divalent metal cation per subunit.</text>
</comment>
<comment type="subunit">
    <text evidence="7">Homotrimer.</text>
</comment>
<protein>
    <recommendedName>
        <fullName evidence="3 7">2-C-methyl-D-erythritol 2,4-cyclodiphosphate synthase</fullName>
        <shortName evidence="7">MECDP-synthase</shortName>
        <shortName evidence="7">MECPP-synthase</shortName>
        <shortName evidence="7">MECPS</shortName>
        <ecNumber evidence="3 7">4.6.1.12</ecNumber>
    </recommendedName>
</protein>
<dbReference type="GO" id="GO:0016114">
    <property type="term" value="P:terpenoid biosynthetic process"/>
    <property type="evidence" value="ECO:0007669"/>
    <property type="project" value="InterPro"/>
</dbReference>
<dbReference type="SUPFAM" id="SSF69765">
    <property type="entry name" value="IpsF-like"/>
    <property type="match status" value="1"/>
</dbReference>
<dbReference type="HAMAP" id="MF_00107">
    <property type="entry name" value="IspF"/>
    <property type="match status" value="1"/>
</dbReference>
<evidence type="ECO:0000259" key="9">
    <source>
        <dbReference type="Pfam" id="PF02542"/>
    </source>
</evidence>
<accession>A0A9D2K9S8</accession>
<dbReference type="InterPro" id="IPR003526">
    <property type="entry name" value="MECDP_synthase"/>
</dbReference>
<comment type="function">
    <text evidence="7">Involved in the biosynthesis of isopentenyl diphosphate (IPP) and dimethylallyl diphosphate (DMAPP), two major building blocks of isoprenoid compounds. Catalyzes the conversion of 4-diphosphocytidyl-2-C-methyl-D-erythritol 2-phosphate (CDP-ME2P) to 2-C-methyl-D-erythritol 2,4-cyclodiphosphate (ME-CPP) with a corresponding release of cytidine 5-monophosphate (CMP).</text>
</comment>
<comment type="caution">
    <text evidence="7">Lacks conserved residue(s) required for the propagation of feature annotation.</text>
</comment>
<feature type="binding site" evidence="7">
    <location>
        <position position="144"/>
    </location>
    <ligand>
        <name>4-CDP-2-C-methyl-D-erythritol 2-phosphate</name>
        <dbReference type="ChEBI" id="CHEBI:57919"/>
    </ligand>
</feature>
<dbReference type="PROSITE" id="PS01350">
    <property type="entry name" value="ISPF"/>
    <property type="match status" value="1"/>
</dbReference>
<evidence type="ECO:0000256" key="3">
    <source>
        <dbReference type="ARBA" id="ARBA00012579"/>
    </source>
</evidence>
<comment type="caution">
    <text evidence="10">The sequence shown here is derived from an EMBL/GenBank/DDBJ whole genome shotgun (WGS) entry which is preliminary data.</text>
</comment>
<feature type="binding site" evidence="7">
    <location>
        <begin position="36"/>
        <end position="37"/>
    </location>
    <ligand>
        <name>4-CDP-2-C-methyl-D-erythritol 2-phosphate</name>
        <dbReference type="ChEBI" id="CHEBI:57919"/>
    </ligand>
</feature>
<evidence type="ECO:0000256" key="6">
    <source>
        <dbReference type="ARBA" id="ARBA00023239"/>
    </source>
</evidence>
<reference evidence="10" key="1">
    <citation type="journal article" date="2021" name="PeerJ">
        <title>Extensive microbial diversity within the chicken gut microbiome revealed by metagenomics and culture.</title>
        <authorList>
            <person name="Gilroy R."/>
            <person name="Ravi A."/>
            <person name="Getino M."/>
            <person name="Pursley I."/>
            <person name="Horton D.L."/>
            <person name="Alikhan N.F."/>
            <person name="Baker D."/>
            <person name="Gharbi K."/>
            <person name="Hall N."/>
            <person name="Watson M."/>
            <person name="Adriaenssens E.M."/>
            <person name="Foster-Nyarko E."/>
            <person name="Jarju S."/>
            <person name="Secka A."/>
            <person name="Antonio M."/>
            <person name="Oren A."/>
            <person name="Chaudhuri R.R."/>
            <person name="La Ragione R."/>
            <person name="Hildebrand F."/>
            <person name="Pallen M.J."/>
        </authorList>
    </citation>
    <scope>NUCLEOTIDE SEQUENCE</scope>
    <source>
        <strain evidence="10">ChiW4-1371</strain>
    </source>
</reference>
<evidence type="ECO:0000256" key="2">
    <source>
        <dbReference type="ARBA" id="ARBA00004709"/>
    </source>
</evidence>
<dbReference type="GO" id="GO:0046872">
    <property type="term" value="F:metal ion binding"/>
    <property type="evidence" value="ECO:0007669"/>
    <property type="project" value="UniProtKB-KW"/>
</dbReference>
<feature type="domain" description="2-C-methyl-D-erythritol 2,4-cyclodiphosphate synthase" evidence="9">
    <location>
        <begin position="4"/>
        <end position="155"/>
    </location>
</feature>
<dbReference type="Gene3D" id="3.30.1330.50">
    <property type="entry name" value="2-C-methyl-D-erythritol 2,4-cyclodiphosphate synthase"/>
    <property type="match status" value="1"/>
</dbReference>
<comment type="similarity">
    <text evidence="7 8">Belongs to the IspF family.</text>
</comment>
<dbReference type="EC" id="4.6.1.12" evidence="3 7"/>
<evidence type="ECO:0000256" key="1">
    <source>
        <dbReference type="ARBA" id="ARBA00000200"/>
    </source>
</evidence>
<dbReference type="CDD" id="cd00554">
    <property type="entry name" value="MECDP_synthase"/>
    <property type="match status" value="1"/>
</dbReference>
<comment type="catalytic activity">
    <reaction evidence="1 7 8">
        <text>4-CDP-2-C-methyl-D-erythritol 2-phosphate = 2-C-methyl-D-erythritol 2,4-cyclic diphosphate + CMP</text>
        <dbReference type="Rhea" id="RHEA:23864"/>
        <dbReference type="ChEBI" id="CHEBI:57919"/>
        <dbReference type="ChEBI" id="CHEBI:58483"/>
        <dbReference type="ChEBI" id="CHEBI:60377"/>
        <dbReference type="EC" id="4.6.1.12"/>
    </reaction>
</comment>
<dbReference type="NCBIfam" id="TIGR00151">
    <property type="entry name" value="ispF"/>
    <property type="match status" value="1"/>
</dbReference>
<dbReference type="GO" id="GO:0008685">
    <property type="term" value="F:2-C-methyl-D-erythritol 2,4-cyclodiphosphate synthase activity"/>
    <property type="evidence" value="ECO:0007669"/>
    <property type="project" value="UniProtKB-UniRule"/>
</dbReference>
<keyword evidence="4 7" id="KW-0479">Metal-binding</keyword>
<dbReference type="Pfam" id="PF02542">
    <property type="entry name" value="YgbB"/>
    <property type="match status" value="1"/>
</dbReference>
<feature type="binding site" evidence="7">
    <location>
        <position position="10"/>
    </location>
    <ligand>
        <name>a divalent metal cation</name>
        <dbReference type="ChEBI" id="CHEBI:60240"/>
    </ligand>
</feature>
<feature type="binding site" evidence="7">
    <location>
        <begin position="58"/>
        <end position="60"/>
    </location>
    <ligand>
        <name>4-CDP-2-C-methyl-D-erythritol 2-phosphate</name>
        <dbReference type="ChEBI" id="CHEBI:57919"/>
    </ligand>
</feature>
<dbReference type="PANTHER" id="PTHR43181:SF1">
    <property type="entry name" value="2-C-METHYL-D-ERYTHRITOL 2,4-CYCLODIPHOSPHATE SYNTHASE, CHLOROPLASTIC"/>
    <property type="match status" value="1"/>
</dbReference>
<dbReference type="InterPro" id="IPR020555">
    <property type="entry name" value="MECDP_synthase_CS"/>
</dbReference>
<reference evidence="10" key="2">
    <citation type="submission" date="2021-04" db="EMBL/GenBank/DDBJ databases">
        <authorList>
            <person name="Gilroy R."/>
        </authorList>
    </citation>
    <scope>NUCLEOTIDE SEQUENCE</scope>
    <source>
        <strain evidence="10">ChiW4-1371</strain>
    </source>
</reference>
<evidence type="ECO:0000256" key="8">
    <source>
        <dbReference type="RuleBase" id="RU004395"/>
    </source>
</evidence>
<evidence type="ECO:0000313" key="11">
    <source>
        <dbReference type="Proteomes" id="UP000824176"/>
    </source>
</evidence>
<dbReference type="EMBL" id="DXAQ01000022">
    <property type="protein sequence ID" value="HIZ88594.1"/>
    <property type="molecule type" value="Genomic_DNA"/>
</dbReference>
<dbReference type="GO" id="GO:0019288">
    <property type="term" value="P:isopentenyl diphosphate biosynthetic process, methylerythritol 4-phosphate pathway"/>
    <property type="evidence" value="ECO:0007669"/>
    <property type="project" value="UniProtKB-UniRule"/>
</dbReference>
<evidence type="ECO:0000256" key="4">
    <source>
        <dbReference type="ARBA" id="ARBA00022723"/>
    </source>
</evidence>
<comment type="pathway">
    <text evidence="2 7">Isoprenoid biosynthesis; isopentenyl diphosphate biosynthesis via DXP pathway; isopentenyl diphosphate from 1-deoxy-D-xylulose 5-phosphate: step 4/6.</text>
</comment>
<proteinExistence type="inferred from homology"/>
<organism evidence="10 11">
    <name type="scientific">Candidatus Mucispirillum faecigallinarum</name>
    <dbReference type="NCBI Taxonomy" id="2838699"/>
    <lineage>
        <taxon>Bacteria</taxon>
        <taxon>Pseudomonadati</taxon>
        <taxon>Deferribacterota</taxon>
        <taxon>Deferribacteres</taxon>
        <taxon>Deferribacterales</taxon>
        <taxon>Mucispirillaceae</taxon>
        <taxon>Mucispirillum</taxon>
    </lineage>
</organism>
<evidence type="ECO:0000256" key="5">
    <source>
        <dbReference type="ARBA" id="ARBA00023229"/>
    </source>
</evidence>
<dbReference type="Proteomes" id="UP000824176">
    <property type="component" value="Unassembled WGS sequence"/>
</dbReference>
<feature type="binding site" evidence="7">
    <location>
        <position position="44"/>
    </location>
    <ligand>
        <name>a divalent metal cation</name>
        <dbReference type="ChEBI" id="CHEBI:60240"/>
    </ligand>
</feature>
<dbReference type="PANTHER" id="PTHR43181">
    <property type="entry name" value="2-C-METHYL-D-ERYTHRITOL 2,4-CYCLODIPHOSPHATE SYNTHASE, CHLOROPLASTIC"/>
    <property type="match status" value="1"/>
</dbReference>
<keyword evidence="5 7" id="KW-0414">Isoprene biosynthesis</keyword>
<feature type="binding site" evidence="7">
    <location>
        <position position="12"/>
    </location>
    <ligand>
        <name>a divalent metal cation</name>
        <dbReference type="ChEBI" id="CHEBI:60240"/>
    </ligand>
</feature>
<feature type="site" description="Transition state stabilizer" evidence="7">
    <location>
        <position position="36"/>
    </location>
</feature>
<name>A0A9D2K9S8_9BACT</name>
<evidence type="ECO:0000256" key="7">
    <source>
        <dbReference type="HAMAP-Rule" id="MF_00107"/>
    </source>
</evidence>
<feature type="binding site" evidence="7">
    <location>
        <begin position="10"/>
        <end position="12"/>
    </location>
    <ligand>
        <name>4-CDP-2-C-methyl-D-erythritol 2-phosphate</name>
        <dbReference type="ChEBI" id="CHEBI:57919"/>
    </ligand>
</feature>
<feature type="binding site" evidence="7">
    <location>
        <begin position="134"/>
        <end position="137"/>
    </location>
    <ligand>
        <name>4-CDP-2-C-methyl-D-erythritol 2-phosphate</name>
        <dbReference type="ChEBI" id="CHEBI:57919"/>
    </ligand>
</feature>
<evidence type="ECO:0000313" key="10">
    <source>
        <dbReference type="EMBL" id="HIZ88594.1"/>
    </source>
</evidence>